<sequence length="50" mass="5412">MKQMHAEAHGHALNDNHGNGDIADWLASVKSPANGNNRGFRRTIDALMNG</sequence>
<protein>
    <submittedName>
        <fullName evidence="2">Uncharacterized protein</fullName>
    </submittedName>
</protein>
<dbReference type="AlphaFoldDB" id="A0A916YUU0"/>
<dbReference type="Proteomes" id="UP000612349">
    <property type="component" value="Unassembled WGS sequence"/>
</dbReference>
<reference evidence="2" key="1">
    <citation type="journal article" date="2014" name="Int. J. Syst. Evol. Microbiol.">
        <title>Complete genome sequence of Corynebacterium casei LMG S-19264T (=DSM 44701T), isolated from a smear-ripened cheese.</title>
        <authorList>
            <consortium name="US DOE Joint Genome Institute (JGI-PGF)"/>
            <person name="Walter F."/>
            <person name="Albersmeier A."/>
            <person name="Kalinowski J."/>
            <person name="Ruckert C."/>
        </authorList>
    </citation>
    <scope>NUCLEOTIDE SEQUENCE</scope>
    <source>
        <strain evidence="2">CGMCC 1.15360</strain>
    </source>
</reference>
<organism evidence="2 3">
    <name type="scientific">Croceicoccus mobilis</name>
    <dbReference type="NCBI Taxonomy" id="1703339"/>
    <lineage>
        <taxon>Bacteria</taxon>
        <taxon>Pseudomonadati</taxon>
        <taxon>Pseudomonadota</taxon>
        <taxon>Alphaproteobacteria</taxon>
        <taxon>Sphingomonadales</taxon>
        <taxon>Erythrobacteraceae</taxon>
        <taxon>Croceicoccus</taxon>
    </lineage>
</organism>
<evidence type="ECO:0000313" key="3">
    <source>
        <dbReference type="Proteomes" id="UP000612349"/>
    </source>
</evidence>
<name>A0A916YUU0_9SPHN</name>
<dbReference type="EMBL" id="BMIP01000002">
    <property type="protein sequence ID" value="GGD62781.1"/>
    <property type="molecule type" value="Genomic_DNA"/>
</dbReference>
<evidence type="ECO:0000313" key="2">
    <source>
        <dbReference type="EMBL" id="GGD62781.1"/>
    </source>
</evidence>
<gene>
    <name evidence="2" type="ORF">GCM10010990_10290</name>
</gene>
<comment type="caution">
    <text evidence="2">The sequence shown here is derived from an EMBL/GenBank/DDBJ whole genome shotgun (WGS) entry which is preliminary data.</text>
</comment>
<feature type="region of interest" description="Disordered" evidence="1">
    <location>
        <begin position="1"/>
        <end position="50"/>
    </location>
</feature>
<dbReference type="OrthoDB" id="9929812at2"/>
<accession>A0A916YUU0</accession>
<proteinExistence type="predicted"/>
<reference evidence="2" key="2">
    <citation type="submission" date="2020-09" db="EMBL/GenBank/DDBJ databases">
        <authorList>
            <person name="Sun Q."/>
            <person name="Zhou Y."/>
        </authorList>
    </citation>
    <scope>NUCLEOTIDE SEQUENCE</scope>
    <source>
        <strain evidence="2">CGMCC 1.15360</strain>
    </source>
</reference>
<feature type="compositionally biased region" description="Basic and acidic residues" evidence="1">
    <location>
        <begin position="1"/>
        <end position="14"/>
    </location>
</feature>
<keyword evidence="3" id="KW-1185">Reference proteome</keyword>
<evidence type="ECO:0000256" key="1">
    <source>
        <dbReference type="SAM" id="MobiDB-lite"/>
    </source>
</evidence>